<reference evidence="4" key="2">
    <citation type="submission" date="2017-02" db="EMBL/GenBank/DDBJ databases">
        <title>Sunflower complete genome.</title>
        <authorList>
            <person name="Langlade N."/>
            <person name="Munos S."/>
        </authorList>
    </citation>
    <scope>NUCLEOTIDE SEQUENCE [LARGE SCALE GENOMIC DNA]</scope>
    <source>
        <tissue evidence="4">Leaves</tissue>
    </source>
</reference>
<feature type="domain" description="F-box" evidence="2">
    <location>
        <begin position="40"/>
        <end position="80"/>
    </location>
</feature>
<dbReference type="InterPro" id="IPR050796">
    <property type="entry name" value="SCF_F-box_component"/>
</dbReference>
<dbReference type="Gramene" id="mRNA:HanXRQr2_Chr14g0661081">
    <property type="protein sequence ID" value="CDS:HanXRQr2_Chr14g0661081.1"/>
    <property type="gene ID" value="HanXRQr2_Chr14g0661081"/>
</dbReference>
<dbReference type="NCBIfam" id="TIGR01640">
    <property type="entry name" value="F_box_assoc_1"/>
    <property type="match status" value="1"/>
</dbReference>
<dbReference type="InterPro" id="IPR006527">
    <property type="entry name" value="F-box-assoc_dom_typ1"/>
</dbReference>
<accession>A0A251SMA5</accession>
<dbReference type="AlphaFoldDB" id="A0A251SMA5"/>
<gene>
    <name evidence="4" type="ORF">HannXRQ_Chr14g0456461</name>
    <name evidence="3" type="ORF">HanXRQr2_Chr14g0661081</name>
</gene>
<dbReference type="Proteomes" id="UP000215914">
    <property type="component" value="Chromosome 14"/>
</dbReference>
<dbReference type="Pfam" id="PF00646">
    <property type="entry name" value="F-box"/>
    <property type="match status" value="1"/>
</dbReference>
<organism evidence="4 5">
    <name type="scientific">Helianthus annuus</name>
    <name type="common">Common sunflower</name>
    <dbReference type="NCBI Taxonomy" id="4232"/>
    <lineage>
        <taxon>Eukaryota</taxon>
        <taxon>Viridiplantae</taxon>
        <taxon>Streptophyta</taxon>
        <taxon>Embryophyta</taxon>
        <taxon>Tracheophyta</taxon>
        <taxon>Spermatophyta</taxon>
        <taxon>Magnoliopsida</taxon>
        <taxon>eudicotyledons</taxon>
        <taxon>Gunneridae</taxon>
        <taxon>Pentapetalae</taxon>
        <taxon>asterids</taxon>
        <taxon>campanulids</taxon>
        <taxon>Asterales</taxon>
        <taxon>Asteraceae</taxon>
        <taxon>Asteroideae</taxon>
        <taxon>Heliantheae alliance</taxon>
        <taxon>Heliantheae</taxon>
        <taxon>Helianthus</taxon>
    </lineage>
</organism>
<proteinExistence type="predicted"/>
<evidence type="ECO:0000259" key="2">
    <source>
        <dbReference type="SMART" id="SM00256"/>
    </source>
</evidence>
<dbReference type="InterPro" id="IPR036047">
    <property type="entry name" value="F-box-like_dom_sf"/>
</dbReference>
<dbReference type="FunCoup" id="A0A251SMA5">
    <property type="interactions" value="116"/>
</dbReference>
<name>A0A251SMA5_HELAN</name>
<evidence type="ECO:0000313" key="3">
    <source>
        <dbReference type="EMBL" id="KAF5770588.1"/>
    </source>
</evidence>
<dbReference type="PANTHER" id="PTHR31672:SF13">
    <property type="entry name" value="F-BOX PROTEIN CPR30-LIKE"/>
    <property type="match status" value="1"/>
</dbReference>
<dbReference type="OrthoDB" id="1695322at2759"/>
<sequence length="388" mass="44956">MTQSYCDKNSSSSPQDLSTSFHCRENVGSMANEEANIGIGDHDVIYNILSRLPGKPLLRFRRVSKHWNRLISDPYFMKLRSRRVILLTYTRPLVVIDDNDENTYYVTRIRHHLQHTRVSIVGTFNGIALLALYDYTWLEYCQLILYNPLTCASKKLVSMGEPYKPLDGYVFGFGYGATTDNLKIVRFDVFRHLKQEVFKYDVFDLKTSSWSKPPQYLTEDFIFTGDKVGRFLNGVLYWMITEPCYRILALNVKEMVFWKTKVPYELMYTWPLLGSIDGCLCMINSGIDVGRYDLWVSKDQGGVEISWLKAHSFTIRLEPHLRNNLFLFYILGNGKILIADTSSTLLVMYDMFKDSYKTIDLESCRGYGLHTILPIEYVESLVSPSDMC</sequence>
<dbReference type="Gene3D" id="1.20.1280.50">
    <property type="match status" value="1"/>
</dbReference>
<keyword evidence="5" id="KW-1185">Reference proteome</keyword>
<reference evidence="3 5" key="1">
    <citation type="journal article" date="2017" name="Nature">
        <title>The sunflower genome provides insights into oil metabolism, flowering and Asterid evolution.</title>
        <authorList>
            <person name="Badouin H."/>
            <person name="Gouzy J."/>
            <person name="Grassa C.J."/>
            <person name="Murat F."/>
            <person name="Staton S.E."/>
            <person name="Cottret L."/>
            <person name="Lelandais-Briere C."/>
            <person name="Owens G.L."/>
            <person name="Carrere S."/>
            <person name="Mayjonade B."/>
            <person name="Legrand L."/>
            <person name="Gill N."/>
            <person name="Kane N.C."/>
            <person name="Bowers J.E."/>
            <person name="Hubner S."/>
            <person name="Bellec A."/>
            <person name="Berard A."/>
            <person name="Berges H."/>
            <person name="Blanchet N."/>
            <person name="Boniface M.C."/>
            <person name="Brunel D."/>
            <person name="Catrice O."/>
            <person name="Chaidir N."/>
            <person name="Claudel C."/>
            <person name="Donnadieu C."/>
            <person name="Faraut T."/>
            <person name="Fievet G."/>
            <person name="Helmstetter N."/>
            <person name="King M."/>
            <person name="Knapp S.J."/>
            <person name="Lai Z."/>
            <person name="Le Paslier M.C."/>
            <person name="Lippi Y."/>
            <person name="Lorenzon L."/>
            <person name="Mandel J.R."/>
            <person name="Marage G."/>
            <person name="Marchand G."/>
            <person name="Marquand E."/>
            <person name="Bret-Mestries E."/>
            <person name="Morien E."/>
            <person name="Nambeesan S."/>
            <person name="Nguyen T."/>
            <person name="Pegot-Espagnet P."/>
            <person name="Pouilly N."/>
            <person name="Raftis F."/>
            <person name="Sallet E."/>
            <person name="Schiex T."/>
            <person name="Thomas J."/>
            <person name="Vandecasteele C."/>
            <person name="Vares D."/>
            <person name="Vear F."/>
            <person name="Vautrin S."/>
            <person name="Crespi M."/>
            <person name="Mangin B."/>
            <person name="Burke J.M."/>
            <person name="Salse J."/>
            <person name="Munos S."/>
            <person name="Vincourt P."/>
            <person name="Rieseberg L.H."/>
            <person name="Langlade N.B."/>
        </authorList>
    </citation>
    <scope>NUCLEOTIDE SEQUENCE [LARGE SCALE GENOMIC DNA]</scope>
    <source>
        <strain evidence="5">cv. SF193</strain>
        <tissue evidence="3">Leaves</tissue>
    </source>
</reference>
<evidence type="ECO:0000313" key="5">
    <source>
        <dbReference type="Proteomes" id="UP000215914"/>
    </source>
</evidence>
<dbReference type="SUPFAM" id="SSF81383">
    <property type="entry name" value="F-box domain"/>
    <property type="match status" value="1"/>
</dbReference>
<dbReference type="PANTHER" id="PTHR31672">
    <property type="entry name" value="BNACNNG10540D PROTEIN"/>
    <property type="match status" value="1"/>
</dbReference>
<dbReference type="InParanoid" id="A0A251SMA5"/>
<dbReference type="Pfam" id="PF07734">
    <property type="entry name" value="FBA_1"/>
    <property type="match status" value="1"/>
</dbReference>
<reference evidence="3" key="3">
    <citation type="submission" date="2020-06" db="EMBL/GenBank/DDBJ databases">
        <title>Helianthus annuus Genome sequencing and assembly Release 2.</title>
        <authorList>
            <person name="Gouzy J."/>
            <person name="Langlade N."/>
            <person name="Munos S."/>
        </authorList>
    </citation>
    <scope>NUCLEOTIDE SEQUENCE</scope>
    <source>
        <tissue evidence="3">Leaves</tissue>
    </source>
</reference>
<dbReference type="CDD" id="cd22157">
    <property type="entry name" value="F-box_AtFBW1-like"/>
    <property type="match status" value="1"/>
</dbReference>
<dbReference type="InterPro" id="IPR001810">
    <property type="entry name" value="F-box_dom"/>
</dbReference>
<dbReference type="EMBL" id="MNCJ02000329">
    <property type="protein sequence ID" value="KAF5770588.1"/>
    <property type="molecule type" value="Genomic_DNA"/>
</dbReference>
<protein>
    <submittedName>
        <fullName evidence="3 4">F-box domain-containing protein</fullName>
    </submittedName>
</protein>
<evidence type="ECO:0000313" key="4">
    <source>
        <dbReference type="EMBL" id="OTF99425.1"/>
    </source>
</evidence>
<feature type="region of interest" description="Disordered" evidence="1">
    <location>
        <begin position="1"/>
        <end position="20"/>
    </location>
</feature>
<dbReference type="EMBL" id="CM007903">
    <property type="protein sequence ID" value="OTF99425.1"/>
    <property type="molecule type" value="Genomic_DNA"/>
</dbReference>
<evidence type="ECO:0000256" key="1">
    <source>
        <dbReference type="SAM" id="MobiDB-lite"/>
    </source>
</evidence>
<dbReference type="InterPro" id="IPR017451">
    <property type="entry name" value="F-box-assoc_interact_dom"/>
</dbReference>
<dbReference type="SMART" id="SM00256">
    <property type="entry name" value="FBOX"/>
    <property type="match status" value="1"/>
</dbReference>